<keyword evidence="5 9" id="KW-0653">Protein transport</keyword>
<protein>
    <recommendedName>
        <fullName evidence="9">Sec-independent protein translocase protein TatA</fullName>
    </recommendedName>
</protein>
<keyword evidence="3 9" id="KW-1003">Cell membrane</keyword>
<dbReference type="Pfam" id="PF02416">
    <property type="entry name" value="TatA_B_E"/>
    <property type="match status" value="1"/>
</dbReference>
<keyword evidence="12" id="KW-1185">Reference proteome</keyword>
<keyword evidence="6 9" id="KW-1133">Transmembrane helix</keyword>
<evidence type="ECO:0000256" key="9">
    <source>
        <dbReference type="HAMAP-Rule" id="MF_00236"/>
    </source>
</evidence>
<evidence type="ECO:0000256" key="6">
    <source>
        <dbReference type="ARBA" id="ARBA00022989"/>
    </source>
</evidence>
<evidence type="ECO:0000256" key="7">
    <source>
        <dbReference type="ARBA" id="ARBA00023010"/>
    </source>
</evidence>
<organism evidence="11 12">
    <name type="scientific">Gulosibacter faecalis</name>
    <dbReference type="NCBI Taxonomy" id="272240"/>
    <lineage>
        <taxon>Bacteria</taxon>
        <taxon>Bacillati</taxon>
        <taxon>Actinomycetota</taxon>
        <taxon>Actinomycetes</taxon>
        <taxon>Micrococcales</taxon>
        <taxon>Microbacteriaceae</taxon>
        <taxon>Gulosibacter</taxon>
    </lineage>
</organism>
<reference evidence="12" key="1">
    <citation type="journal article" date="2019" name="Int. J. Syst. Evol. Microbiol.">
        <title>The Global Catalogue of Microorganisms (GCM) 10K type strain sequencing project: providing services to taxonomists for standard genome sequencing and annotation.</title>
        <authorList>
            <consortium name="The Broad Institute Genomics Platform"/>
            <consortium name="The Broad Institute Genome Sequencing Center for Infectious Disease"/>
            <person name="Wu L."/>
            <person name="Ma J."/>
        </authorList>
    </citation>
    <scope>NUCLEOTIDE SEQUENCE [LARGE SCALE GENOMIC DNA]</scope>
    <source>
        <strain evidence="12">TISTR 1514</strain>
    </source>
</reference>
<keyword evidence="8 9" id="KW-0472">Membrane</keyword>
<comment type="caution">
    <text evidence="11">The sequence shown here is derived from an EMBL/GenBank/DDBJ whole genome shotgun (WGS) entry which is preliminary data.</text>
</comment>
<feature type="compositionally biased region" description="Basic and acidic residues" evidence="10">
    <location>
        <begin position="40"/>
        <end position="54"/>
    </location>
</feature>
<evidence type="ECO:0000256" key="5">
    <source>
        <dbReference type="ARBA" id="ARBA00022927"/>
    </source>
</evidence>
<evidence type="ECO:0000313" key="11">
    <source>
        <dbReference type="EMBL" id="MFD2758648.1"/>
    </source>
</evidence>
<evidence type="ECO:0000256" key="4">
    <source>
        <dbReference type="ARBA" id="ARBA00022692"/>
    </source>
</evidence>
<dbReference type="PANTHER" id="PTHR42982">
    <property type="entry name" value="SEC-INDEPENDENT PROTEIN TRANSLOCASE PROTEIN TATA"/>
    <property type="match status" value="1"/>
</dbReference>
<evidence type="ECO:0000256" key="10">
    <source>
        <dbReference type="SAM" id="MobiDB-lite"/>
    </source>
</evidence>
<comment type="function">
    <text evidence="9">Part of the twin-arginine translocation (Tat) system that transports large folded proteins containing a characteristic twin-arginine motif in their signal peptide across membranes. TatA could form the protein-conducting channel of the Tat system.</text>
</comment>
<proteinExistence type="inferred from homology"/>
<comment type="subcellular location">
    <subcellularLocation>
        <location evidence="1 9">Cell membrane</location>
        <topology evidence="1 9">Single-pass membrane protein</topology>
    </subcellularLocation>
</comment>
<keyword evidence="4 9" id="KW-0812">Transmembrane</keyword>
<name>A0ABW5UY48_9MICO</name>
<dbReference type="InterPro" id="IPR006312">
    <property type="entry name" value="TatA/E"/>
</dbReference>
<evidence type="ECO:0000256" key="1">
    <source>
        <dbReference type="ARBA" id="ARBA00004162"/>
    </source>
</evidence>
<comment type="similarity">
    <text evidence="9">Belongs to the TatA/E family.</text>
</comment>
<evidence type="ECO:0000313" key="12">
    <source>
        <dbReference type="Proteomes" id="UP001597492"/>
    </source>
</evidence>
<dbReference type="RefSeq" id="WP_019617609.1">
    <property type="nucleotide sequence ID" value="NZ_JBHUNE010000006.1"/>
</dbReference>
<comment type="subunit">
    <text evidence="9">The Tat system comprises two distinct complexes: a TatABC complex, containing multiple copies of TatA, TatB and TatC subunits, and a separate TatA complex, containing only TatA subunits. Substrates initially bind to the TatABC complex, which probably triggers association of the separate TatA complex to form the active translocon.</text>
</comment>
<gene>
    <name evidence="9 11" type="primary">tatA</name>
    <name evidence="11" type="ORF">ACFSW7_09695</name>
</gene>
<dbReference type="EMBL" id="JBHUNE010000006">
    <property type="protein sequence ID" value="MFD2758648.1"/>
    <property type="molecule type" value="Genomic_DNA"/>
</dbReference>
<dbReference type="InterPro" id="IPR003369">
    <property type="entry name" value="TatA/B/E"/>
</dbReference>
<dbReference type="HAMAP" id="MF_00236">
    <property type="entry name" value="TatA_E"/>
    <property type="match status" value="1"/>
</dbReference>
<evidence type="ECO:0000256" key="2">
    <source>
        <dbReference type="ARBA" id="ARBA00022448"/>
    </source>
</evidence>
<feature type="compositionally biased region" description="Polar residues" evidence="10">
    <location>
        <begin position="62"/>
        <end position="84"/>
    </location>
</feature>
<dbReference type="Proteomes" id="UP001597492">
    <property type="component" value="Unassembled WGS sequence"/>
</dbReference>
<sequence length="99" mass="10656">MPNLSGWHFVILLLIILLLFGAPRLPKLARSLGESMRIFRGEVRNMNDDDKAAKEGYVADDASTNSQSSTQAPTTPPADTSNGPATRPGDTDSTTPNTR</sequence>
<accession>A0ABW5UY48</accession>
<evidence type="ECO:0000256" key="3">
    <source>
        <dbReference type="ARBA" id="ARBA00022475"/>
    </source>
</evidence>
<dbReference type="PANTHER" id="PTHR42982:SF8">
    <property type="entry name" value="SEC-INDEPENDENT PROTEIN TRANSLOCASE PROTEIN TATA"/>
    <property type="match status" value="1"/>
</dbReference>
<dbReference type="NCBIfam" id="NF001854">
    <property type="entry name" value="PRK00575.1"/>
    <property type="match status" value="1"/>
</dbReference>
<dbReference type="Gene3D" id="1.20.5.3310">
    <property type="match status" value="1"/>
</dbReference>
<feature type="region of interest" description="Disordered" evidence="10">
    <location>
        <begin position="40"/>
        <end position="99"/>
    </location>
</feature>
<dbReference type="NCBIfam" id="TIGR01411">
    <property type="entry name" value="tatAE"/>
    <property type="match status" value="1"/>
</dbReference>
<keyword evidence="7 9" id="KW-0811">Translocation</keyword>
<evidence type="ECO:0000256" key="8">
    <source>
        <dbReference type="ARBA" id="ARBA00023136"/>
    </source>
</evidence>
<keyword evidence="2 9" id="KW-0813">Transport</keyword>
<feature type="transmembrane region" description="Helical" evidence="9">
    <location>
        <begin position="6"/>
        <end position="22"/>
    </location>
</feature>